<dbReference type="STRING" id="1631249.BQ8794_30094"/>
<evidence type="ECO:0000259" key="1">
    <source>
        <dbReference type="Pfam" id="PF12680"/>
    </source>
</evidence>
<dbReference type="AlphaFoldDB" id="A0A1R3VA21"/>
<reference evidence="3" key="1">
    <citation type="submission" date="2017-01" db="EMBL/GenBank/DDBJ databases">
        <authorList>
            <person name="Brunel B."/>
        </authorList>
    </citation>
    <scope>NUCLEOTIDE SEQUENCE [LARGE SCALE GENOMIC DNA]</scope>
</reference>
<feature type="domain" description="SnoaL-like" evidence="1">
    <location>
        <begin position="22"/>
        <end position="123"/>
    </location>
</feature>
<dbReference type="Gene3D" id="3.10.450.50">
    <property type="match status" value="1"/>
</dbReference>
<accession>A0A1R3VA21</accession>
<dbReference type="InterPro" id="IPR011944">
    <property type="entry name" value="Steroid_delta5-4_isomerase"/>
</dbReference>
<dbReference type="CDD" id="cd00531">
    <property type="entry name" value="NTF2_like"/>
    <property type="match status" value="1"/>
</dbReference>
<evidence type="ECO:0000313" key="3">
    <source>
        <dbReference type="Proteomes" id="UP000188388"/>
    </source>
</evidence>
<gene>
    <name evidence="2" type="ORF">BQ8794_30094</name>
</gene>
<sequence>MDAMTQSTENISDEIQRANDGWNSAFNSGNADAVAALYTQDAVVLPSTHAVVRGTSAIKDFWNGLISAGVKDHRIEMIDAQAVGDIAYATGKWSANALGEGGKTQRYEGTIVTIFRRQGDGSWRACLHTWN</sequence>
<protein>
    <recommendedName>
        <fullName evidence="1">SnoaL-like domain-containing protein</fullName>
    </recommendedName>
</protein>
<dbReference type="InterPro" id="IPR032710">
    <property type="entry name" value="NTF2-like_dom_sf"/>
</dbReference>
<proteinExistence type="predicted"/>
<dbReference type="EMBL" id="FTPD01000023">
    <property type="protein sequence ID" value="SIT56645.1"/>
    <property type="molecule type" value="Genomic_DNA"/>
</dbReference>
<organism evidence="2 3">
    <name type="scientific">Mesorhizobium prunaredense</name>
    <dbReference type="NCBI Taxonomy" id="1631249"/>
    <lineage>
        <taxon>Bacteria</taxon>
        <taxon>Pseudomonadati</taxon>
        <taxon>Pseudomonadota</taxon>
        <taxon>Alphaproteobacteria</taxon>
        <taxon>Hyphomicrobiales</taxon>
        <taxon>Phyllobacteriaceae</taxon>
        <taxon>Mesorhizobium</taxon>
    </lineage>
</organism>
<dbReference type="NCBIfam" id="TIGR02246">
    <property type="entry name" value="SgcJ/EcaC family oxidoreductase"/>
    <property type="match status" value="1"/>
</dbReference>
<dbReference type="Proteomes" id="UP000188388">
    <property type="component" value="Unassembled WGS sequence"/>
</dbReference>
<dbReference type="Pfam" id="PF12680">
    <property type="entry name" value="SnoaL_2"/>
    <property type="match status" value="1"/>
</dbReference>
<name>A0A1R3VA21_9HYPH</name>
<evidence type="ECO:0000313" key="2">
    <source>
        <dbReference type="EMBL" id="SIT56645.1"/>
    </source>
</evidence>
<keyword evidence="3" id="KW-1185">Reference proteome</keyword>
<dbReference type="SUPFAM" id="SSF54427">
    <property type="entry name" value="NTF2-like"/>
    <property type="match status" value="1"/>
</dbReference>
<dbReference type="InterPro" id="IPR037401">
    <property type="entry name" value="SnoaL-like"/>
</dbReference>